<organism evidence="3 4">
    <name type="scientific">Latimeria chalumnae</name>
    <name type="common">Coelacanth</name>
    <dbReference type="NCBI Taxonomy" id="7897"/>
    <lineage>
        <taxon>Eukaryota</taxon>
        <taxon>Metazoa</taxon>
        <taxon>Chordata</taxon>
        <taxon>Craniata</taxon>
        <taxon>Vertebrata</taxon>
        <taxon>Euteleostomi</taxon>
        <taxon>Coelacanthiformes</taxon>
        <taxon>Coelacanthidae</taxon>
        <taxon>Latimeria</taxon>
    </lineage>
</organism>
<dbReference type="AlphaFoldDB" id="H3ASC9"/>
<evidence type="ECO:0000313" key="4">
    <source>
        <dbReference type="Proteomes" id="UP000008672"/>
    </source>
</evidence>
<dbReference type="InterPro" id="IPR042401">
    <property type="entry name" value="SPMAP2-like"/>
</dbReference>
<dbReference type="HOGENOM" id="CLU_061711_1_1_1"/>
<sequence length="246" mass="27943">MESKTERISLSLSWVTPPGIEPSRRSIYWVDKVPRARPSTQASGKKMQKIVKWFKRINENFEADRPSPIWAVNVPALKAEASPRLQQLAHPKTVDREWRADRPYGTHVSARAKTAVCTPRVTQLARPKIRSSQPPQETCSEGTSGSDKEEVKTEDNVSDRIETLATPKKLHPAYFPNRPAEWPVPESARKIVATERISQLAKPRLHKALNEGYDGYKISYAAKHAVASPRIQELSTPTRRKYVFKR</sequence>
<dbReference type="OMA" id="YWVDKIP"/>
<keyword evidence="1" id="KW-0677">Repeat</keyword>
<dbReference type="eggNOG" id="ENOG502S0P4">
    <property type="taxonomic scope" value="Eukaryota"/>
</dbReference>
<dbReference type="GeneTree" id="ENSGT00940000154630"/>
<dbReference type="InParanoid" id="H3ASC9"/>
<feature type="compositionally biased region" description="Basic and acidic residues" evidence="2">
    <location>
        <begin position="146"/>
        <end position="159"/>
    </location>
</feature>
<reference evidence="3" key="3">
    <citation type="submission" date="2025-09" db="UniProtKB">
        <authorList>
            <consortium name="Ensembl"/>
        </authorList>
    </citation>
    <scope>IDENTIFICATION</scope>
</reference>
<dbReference type="InterPro" id="IPR006623">
    <property type="entry name" value="THEG"/>
</dbReference>
<dbReference type="Ensembl" id="ENSLACT00000012644.1">
    <property type="protein sequence ID" value="ENSLACP00000012550.1"/>
    <property type="gene ID" value="ENSLACG00000011058.1"/>
</dbReference>
<evidence type="ECO:0000256" key="2">
    <source>
        <dbReference type="SAM" id="MobiDB-lite"/>
    </source>
</evidence>
<dbReference type="STRING" id="7897.ENSLACP00000012550"/>
<feature type="compositionally biased region" description="Polar residues" evidence="2">
    <location>
        <begin position="130"/>
        <end position="145"/>
    </location>
</feature>
<keyword evidence="4" id="KW-1185">Reference proteome</keyword>
<proteinExistence type="predicted"/>
<accession>H3ASC9</accession>
<reference evidence="4" key="1">
    <citation type="submission" date="2011-08" db="EMBL/GenBank/DDBJ databases">
        <title>The draft genome of Latimeria chalumnae.</title>
        <authorList>
            <person name="Di Palma F."/>
            <person name="Alfoldi J."/>
            <person name="Johnson J."/>
            <person name="Berlin A."/>
            <person name="Gnerre S."/>
            <person name="Jaffe D."/>
            <person name="MacCallum I."/>
            <person name="Young S."/>
            <person name="Walker B.J."/>
            <person name="Lander E."/>
            <person name="Lindblad-Toh K."/>
        </authorList>
    </citation>
    <scope>NUCLEOTIDE SEQUENCE [LARGE SCALE GENOMIC DNA]</scope>
    <source>
        <strain evidence="4">Wild caught</strain>
    </source>
</reference>
<dbReference type="EMBL" id="AFYH01102912">
    <property type="status" value="NOT_ANNOTATED_CDS"/>
    <property type="molecule type" value="Genomic_DNA"/>
</dbReference>
<evidence type="ECO:0000313" key="3">
    <source>
        <dbReference type="Ensembl" id="ENSLACP00000012550.1"/>
    </source>
</evidence>
<dbReference type="GO" id="GO:0007283">
    <property type="term" value="P:spermatogenesis"/>
    <property type="evidence" value="ECO:0007669"/>
    <property type="project" value="TreeGrafter"/>
</dbReference>
<dbReference type="EMBL" id="AFYH01102911">
    <property type="status" value="NOT_ANNOTATED_CDS"/>
    <property type="molecule type" value="Genomic_DNA"/>
</dbReference>
<feature type="region of interest" description="Disordered" evidence="2">
    <location>
        <begin position="120"/>
        <end position="159"/>
    </location>
</feature>
<dbReference type="PANTHER" id="PTHR15901:SF16">
    <property type="entry name" value="TESTICULAR HAPLOID EXPRESSED GENE PROTEIN"/>
    <property type="match status" value="1"/>
</dbReference>
<name>H3ASC9_LATCH</name>
<protein>
    <submittedName>
        <fullName evidence="3">Sperm microtubule associated protein 2</fullName>
    </submittedName>
</protein>
<dbReference type="PANTHER" id="PTHR15901">
    <property type="entry name" value="TESTICULAR HAPLOID EXPRESSED GENE PROTEIN"/>
    <property type="match status" value="1"/>
</dbReference>
<dbReference type="SMART" id="SM00705">
    <property type="entry name" value="THEG"/>
    <property type="match status" value="5"/>
</dbReference>
<evidence type="ECO:0000256" key="1">
    <source>
        <dbReference type="ARBA" id="ARBA00022737"/>
    </source>
</evidence>
<dbReference type="Pfam" id="PF14912">
    <property type="entry name" value="THEG"/>
    <property type="match status" value="2"/>
</dbReference>
<reference evidence="3" key="2">
    <citation type="submission" date="2025-08" db="UniProtKB">
        <authorList>
            <consortium name="Ensembl"/>
        </authorList>
    </citation>
    <scope>IDENTIFICATION</scope>
</reference>
<dbReference type="Proteomes" id="UP000008672">
    <property type="component" value="Unassembled WGS sequence"/>
</dbReference>